<gene>
    <name evidence="2" type="ORF">DYU05_06045</name>
</gene>
<dbReference type="OrthoDB" id="679547at2"/>
<evidence type="ECO:0000313" key="3">
    <source>
        <dbReference type="Proteomes" id="UP000260823"/>
    </source>
</evidence>
<name>A0A3E2NW16_9SPHI</name>
<evidence type="ECO:0000313" key="2">
    <source>
        <dbReference type="EMBL" id="RFZ85159.1"/>
    </source>
</evidence>
<organism evidence="2 3">
    <name type="scientific">Mucilaginibacter terrenus</name>
    <dbReference type="NCBI Taxonomy" id="2482727"/>
    <lineage>
        <taxon>Bacteria</taxon>
        <taxon>Pseudomonadati</taxon>
        <taxon>Bacteroidota</taxon>
        <taxon>Sphingobacteriia</taxon>
        <taxon>Sphingobacteriales</taxon>
        <taxon>Sphingobacteriaceae</taxon>
        <taxon>Mucilaginibacter</taxon>
    </lineage>
</organism>
<evidence type="ECO:0000256" key="1">
    <source>
        <dbReference type="SAM" id="SignalP"/>
    </source>
</evidence>
<sequence length="790" mass="87514">MRFLLIQILLLTATTAKVSAQNTSFSEMVNTQAKNREKIYIHFNQDRYFKGDTVWFKAYLFTDGRPSNTSKNFYLELLNSSGQVSSRFTAPIIASTSSGFAVISANDGDLVTQCRAYTVATLNGDTSLLYKKTLQILNRVQSSDAKIHVNASAKFLPEGGNWVAGLPTVLAFKITGDNEFPLEAEGRIKDQNGKDVAEFATVHDGMGSCTIIPRNNYSYTAIWQTKDGQHHSTKLPPVLEQGVVLQVSAASNSRKVALFRTNQVGEEDRTLSLLAVLNGTVVYQSIVHLEHETSARITIPTAGLPTGILYLTVFNSKQQPLTERISFVNNDNYGFEVKALPESLRKEKRSRNKITLFKPDSLRANLSISVTDAEFADGSSDADNIITHLLLTGDLHGKIYQPGYYFRNREDSTIRNLDLVMLTNGWRKYKWTAAPLPQNPLIESEYLTISGKLQDAFKGTSSKEAAINGIITPADGESALLDFSETKNGGFYKAGVIFYGEGSVMFKFSSNRNRTATVLPIELSNGLLPSYPFKINAAAEILKMTAFERKDTLPPKYDLLHSGPRNHVLDEVVIKGTASTNMEALDKKYTQGLFRGGISRNIDLGSDPKSINYLSFFQYLQMNIPGLQISGATSLAPGITWRKAPVKFYLNNNESSPADIRALPMAEMDYVKIYDPSQGGIFQSEGGVIAVYSKGGRGIRNSADNSPRSKITGYSPVKEFYMPEPATELTAANDVVDNRSTLLWKPNVLFDEKTHKLELPFFYNGFTKKLKIVLEGINAAGKMVHFERVY</sequence>
<protein>
    <recommendedName>
        <fullName evidence="4">TonB-dependent receptor</fullName>
    </recommendedName>
</protein>
<feature type="chain" id="PRO_5017750702" description="TonB-dependent receptor" evidence="1">
    <location>
        <begin position="21"/>
        <end position="790"/>
    </location>
</feature>
<feature type="signal peptide" evidence="1">
    <location>
        <begin position="1"/>
        <end position="20"/>
    </location>
</feature>
<proteinExistence type="predicted"/>
<dbReference type="Proteomes" id="UP000260823">
    <property type="component" value="Unassembled WGS sequence"/>
</dbReference>
<dbReference type="RefSeq" id="WP_117382060.1">
    <property type="nucleotide sequence ID" value="NZ_QWDE01000001.1"/>
</dbReference>
<comment type="caution">
    <text evidence="2">The sequence shown here is derived from an EMBL/GenBank/DDBJ whole genome shotgun (WGS) entry which is preliminary data.</text>
</comment>
<keyword evidence="1" id="KW-0732">Signal</keyword>
<dbReference type="AlphaFoldDB" id="A0A3E2NW16"/>
<keyword evidence="3" id="KW-1185">Reference proteome</keyword>
<reference evidence="2 3" key="1">
    <citation type="submission" date="2018-08" db="EMBL/GenBank/DDBJ databases">
        <title>Mucilaginibacter terrae sp. nov., isolated from manganese diggings.</title>
        <authorList>
            <person name="Huang Y."/>
            <person name="Zhou Z."/>
        </authorList>
    </citation>
    <scope>NUCLEOTIDE SEQUENCE [LARGE SCALE GENOMIC DNA]</scope>
    <source>
        <strain evidence="2 3">ZH6</strain>
    </source>
</reference>
<accession>A0A3E2NW16</accession>
<dbReference type="EMBL" id="QWDE01000001">
    <property type="protein sequence ID" value="RFZ85159.1"/>
    <property type="molecule type" value="Genomic_DNA"/>
</dbReference>
<evidence type="ECO:0008006" key="4">
    <source>
        <dbReference type="Google" id="ProtNLM"/>
    </source>
</evidence>